<evidence type="ECO:0000313" key="1">
    <source>
        <dbReference type="EMBL" id="EBS8259819.1"/>
    </source>
</evidence>
<evidence type="ECO:0000313" key="2">
    <source>
        <dbReference type="EMBL" id="ECS8942128.1"/>
    </source>
</evidence>
<organism evidence="1">
    <name type="scientific">Salmonella enterica</name>
    <name type="common">Salmonella choleraesuis</name>
    <dbReference type="NCBI Taxonomy" id="28901"/>
    <lineage>
        <taxon>Bacteria</taxon>
        <taxon>Pseudomonadati</taxon>
        <taxon>Pseudomonadota</taxon>
        <taxon>Gammaproteobacteria</taxon>
        <taxon>Enterobacterales</taxon>
        <taxon>Enterobacteriaceae</taxon>
        <taxon>Salmonella</taxon>
    </lineage>
</organism>
<comment type="caution">
    <text evidence="1">The sequence shown here is derived from an EMBL/GenBank/DDBJ whole genome shotgun (WGS) entry which is preliminary data.</text>
</comment>
<dbReference type="AlphaFoldDB" id="A0A5Z4DLN4"/>
<evidence type="ECO:0000313" key="3">
    <source>
        <dbReference type="EMBL" id="ECZ7111736.1"/>
    </source>
</evidence>
<accession>A0A5Z4DLN4</accession>
<name>A0A5Z4DLN4_SALER</name>
<dbReference type="EMBL" id="AAGWTA010000045">
    <property type="protein sequence ID" value="EBS8259819.1"/>
    <property type="molecule type" value="Genomic_DNA"/>
</dbReference>
<sequence>MSNMTVNTILKRLHRQHSFESKNSATCVGCGCTDNNACVNEFREACYWLKVNRQTGLGVCSFCPEFLSHPLNDVGKSGNPLKTGGEV</sequence>
<reference evidence="1" key="1">
    <citation type="submission" date="2018-07" db="EMBL/GenBank/DDBJ databases">
        <authorList>
            <consortium name="PulseNet: The National Subtyping Network for Foodborne Disease Surveillance"/>
            <person name="Tarr C.L."/>
            <person name="Trees E."/>
            <person name="Katz L.S."/>
            <person name="Carleton-Romer H.A."/>
            <person name="Stroika S."/>
            <person name="Kucerova Z."/>
            <person name="Roache K.F."/>
            <person name="Sabol A.L."/>
            <person name="Besser J."/>
            <person name="Gerner-Smidt P."/>
        </authorList>
    </citation>
    <scope>NUCLEOTIDE SEQUENCE</scope>
    <source>
        <strain evidence="1">PNUSAS016316</strain>
        <strain evidence="2">PNUSAS028293</strain>
        <strain evidence="3">PNUSAS104021</strain>
    </source>
</reference>
<dbReference type="EMBL" id="AAKKTY010000026">
    <property type="protein sequence ID" value="ECS8942128.1"/>
    <property type="molecule type" value="Genomic_DNA"/>
</dbReference>
<dbReference type="RefSeq" id="WP_080096525.1">
    <property type="nucleotide sequence ID" value="NZ_MYLL01000102.1"/>
</dbReference>
<protein>
    <submittedName>
        <fullName evidence="1">Uncharacterized protein</fullName>
    </submittedName>
</protein>
<dbReference type="EMBL" id="AALHOE010000096">
    <property type="protein sequence ID" value="ECZ7111736.1"/>
    <property type="molecule type" value="Genomic_DNA"/>
</dbReference>
<gene>
    <name evidence="1" type="ORF">CEZ54_22435</name>
    <name evidence="2" type="ORF">CV292_23550</name>
    <name evidence="3" type="ORF">F8326_19220</name>
</gene>
<proteinExistence type="predicted"/>